<dbReference type="PANTHER" id="PTHR11803:SF58">
    <property type="entry name" value="PROTEIN HMF1-RELATED"/>
    <property type="match status" value="1"/>
</dbReference>
<reference evidence="2" key="1">
    <citation type="journal article" date="2022" name="Arch. Microbiol.">
        <title>Pseudodesulfovibrio sediminis sp. nov., a mesophilic and neutrophilic sulfate-reducing bacterium isolated from sediment of a brackish lake.</title>
        <authorList>
            <person name="Takahashi A."/>
            <person name="Kojima H."/>
            <person name="Watanabe M."/>
            <person name="Fukui M."/>
        </authorList>
    </citation>
    <scope>NUCLEOTIDE SEQUENCE</scope>
    <source>
        <strain evidence="2">SF6</strain>
    </source>
</reference>
<dbReference type="InterPro" id="IPR035959">
    <property type="entry name" value="RutC-like_sf"/>
</dbReference>
<dbReference type="Proteomes" id="UP001053296">
    <property type="component" value="Chromosome"/>
</dbReference>
<dbReference type="InterPro" id="IPR006056">
    <property type="entry name" value="RidA"/>
</dbReference>
<dbReference type="CDD" id="cd00448">
    <property type="entry name" value="YjgF_YER057c_UK114_family"/>
    <property type="match status" value="1"/>
</dbReference>
<evidence type="ECO:0000313" key="2">
    <source>
        <dbReference type="EMBL" id="BCS87918.1"/>
    </source>
</evidence>
<dbReference type="Gene3D" id="3.30.1330.40">
    <property type="entry name" value="RutC-like"/>
    <property type="match status" value="1"/>
</dbReference>
<sequence length="126" mass="13633">MKSISTPECAPPAGHYSQGIVHNGLIYVSGMLAVDPATGERRLGTIEEQTEQALRNIEGVLKAAGSGRDRVIKCTCYISDIELWGRVNAVYATFFGTHKPARAVVPTRELHYGFLVEIDCIAAVEG</sequence>
<gene>
    <name evidence="2" type="ORF">PSDVSF_11600</name>
</gene>
<dbReference type="InterPro" id="IPR006175">
    <property type="entry name" value="YjgF/YER057c/UK114"/>
</dbReference>
<dbReference type="SUPFAM" id="SSF55298">
    <property type="entry name" value="YjgF-like"/>
    <property type="match status" value="1"/>
</dbReference>
<organism evidence="2 3">
    <name type="scientific">Pseudodesulfovibrio sediminis</name>
    <dbReference type="NCBI Taxonomy" id="2810563"/>
    <lineage>
        <taxon>Bacteria</taxon>
        <taxon>Pseudomonadati</taxon>
        <taxon>Thermodesulfobacteriota</taxon>
        <taxon>Desulfovibrionia</taxon>
        <taxon>Desulfovibrionales</taxon>
        <taxon>Desulfovibrionaceae</taxon>
    </lineage>
</organism>
<dbReference type="NCBIfam" id="TIGR00004">
    <property type="entry name" value="Rid family detoxifying hydrolase"/>
    <property type="match status" value="1"/>
</dbReference>
<name>A0ABM7P4U9_9BACT</name>
<comment type="similarity">
    <text evidence="1">Belongs to the RutC family.</text>
</comment>
<accession>A0ABM7P4U9</accession>
<protein>
    <submittedName>
        <fullName evidence="2">Enamine deaminase RidA</fullName>
    </submittedName>
</protein>
<dbReference type="Pfam" id="PF01042">
    <property type="entry name" value="Ribonuc_L-PSP"/>
    <property type="match status" value="1"/>
</dbReference>
<dbReference type="PANTHER" id="PTHR11803">
    <property type="entry name" value="2-IMINOBUTANOATE/2-IMINOPROPANOATE DEAMINASE RIDA"/>
    <property type="match status" value="1"/>
</dbReference>
<evidence type="ECO:0000313" key="3">
    <source>
        <dbReference type="Proteomes" id="UP001053296"/>
    </source>
</evidence>
<dbReference type="InterPro" id="IPR019897">
    <property type="entry name" value="RidA_CS"/>
</dbReference>
<dbReference type="PROSITE" id="PS01094">
    <property type="entry name" value="UPF0076"/>
    <property type="match status" value="1"/>
</dbReference>
<dbReference type="RefSeq" id="WP_229594860.1">
    <property type="nucleotide sequence ID" value="NZ_AP024485.1"/>
</dbReference>
<keyword evidence="3" id="KW-1185">Reference proteome</keyword>
<evidence type="ECO:0000256" key="1">
    <source>
        <dbReference type="ARBA" id="ARBA00010552"/>
    </source>
</evidence>
<dbReference type="EMBL" id="AP024485">
    <property type="protein sequence ID" value="BCS87918.1"/>
    <property type="molecule type" value="Genomic_DNA"/>
</dbReference>
<proteinExistence type="inferred from homology"/>